<evidence type="ECO:0000313" key="1">
    <source>
        <dbReference type="EMBL" id="KKL67366.1"/>
    </source>
</evidence>
<gene>
    <name evidence="1" type="ORF">LCGC14_2135710</name>
</gene>
<comment type="caution">
    <text evidence="1">The sequence shown here is derived from an EMBL/GenBank/DDBJ whole genome shotgun (WGS) entry which is preliminary data.</text>
</comment>
<name>A0A0F9EMA1_9ZZZZ</name>
<proteinExistence type="predicted"/>
<reference evidence="1" key="1">
    <citation type="journal article" date="2015" name="Nature">
        <title>Complex archaea that bridge the gap between prokaryotes and eukaryotes.</title>
        <authorList>
            <person name="Spang A."/>
            <person name="Saw J.H."/>
            <person name="Jorgensen S.L."/>
            <person name="Zaremba-Niedzwiedzka K."/>
            <person name="Martijn J."/>
            <person name="Lind A.E."/>
            <person name="van Eijk R."/>
            <person name="Schleper C."/>
            <person name="Guy L."/>
            <person name="Ettema T.J."/>
        </authorList>
    </citation>
    <scope>NUCLEOTIDE SEQUENCE</scope>
</reference>
<dbReference type="AlphaFoldDB" id="A0A0F9EMA1"/>
<dbReference type="EMBL" id="LAZR01026884">
    <property type="protein sequence ID" value="KKL67366.1"/>
    <property type="molecule type" value="Genomic_DNA"/>
</dbReference>
<accession>A0A0F9EMA1</accession>
<protein>
    <submittedName>
        <fullName evidence="1">Uncharacterized protein</fullName>
    </submittedName>
</protein>
<organism evidence="1">
    <name type="scientific">marine sediment metagenome</name>
    <dbReference type="NCBI Taxonomy" id="412755"/>
    <lineage>
        <taxon>unclassified sequences</taxon>
        <taxon>metagenomes</taxon>
        <taxon>ecological metagenomes</taxon>
    </lineage>
</organism>
<sequence length="311" mass="32397">MSFEIGTATDVADLLLKLDAFLLKGHSLEPAYTGVGDGTITLLIGTGSSVVETITVTFTSSTAFDVVGSVTGALGSGTVGVAFTSSVVNFTIVAGGTAWAAADTIIFAMTPPWVSERAVAGSEHIWKAPGNDGAAGIYVGVLRFTDVGADYDNLRLGGFTGFDIGQAFADQPGAVTRPVLPLLRVGSMPYWFVANGRRVVIIAKVSTTYESAYLGFIDTYANPNQFAYPLAVGGSMSFNVEPALSSANWRWSYGGLSMPLSPSHKKPPLLPTILSLCGFAIRAGIGKATAPTPDRRWIAAWSGPIPTACST</sequence>